<sequence length="83" mass="10184">MTENEIQLWNDTVKETNKQLLLIDSKMEKMEFIEKKFDEFKQNPNFYYFNIEQWYRSQLIALGVTPCDFMFLYPSMFSQCKMI</sequence>
<dbReference type="EMBL" id="OR769223">
    <property type="protein sequence ID" value="WQJ53461.1"/>
    <property type="molecule type" value="Genomic_DNA"/>
</dbReference>
<protein>
    <submittedName>
        <fullName evidence="1">Uncharacterized protein</fullName>
    </submittedName>
</protein>
<proteinExistence type="predicted"/>
<reference evidence="1 2" key="1">
    <citation type="submission" date="2023-11" db="EMBL/GenBank/DDBJ databases">
        <authorList>
            <person name="Cook R."/>
            <person name="Crisci M."/>
            <person name="Pye H."/>
            <person name="Adriaenssens E."/>
            <person name="Santini J."/>
        </authorList>
    </citation>
    <scope>NUCLEOTIDE SEQUENCE [LARGE SCALE GENOMIC DNA]</scope>
    <source>
        <strain evidence="1">Lak_Megaphage_Sonny</strain>
    </source>
</reference>
<organism evidence="1 2">
    <name type="scientific">phage Lak_Megaphage_Sonny</name>
    <dbReference type="NCBI Taxonomy" id="3109229"/>
    <lineage>
        <taxon>Viruses</taxon>
        <taxon>Duplodnaviria</taxon>
        <taxon>Heunggongvirae</taxon>
        <taxon>Uroviricota</taxon>
        <taxon>Caudoviricetes</taxon>
        <taxon>Caudoviricetes code 15 clade</taxon>
    </lineage>
</organism>
<evidence type="ECO:0000313" key="1">
    <source>
        <dbReference type="EMBL" id="WQJ53461.1"/>
    </source>
</evidence>
<keyword evidence="2" id="KW-1185">Reference proteome</keyword>
<evidence type="ECO:0000313" key="2">
    <source>
        <dbReference type="Proteomes" id="UP001358193"/>
    </source>
</evidence>
<dbReference type="Proteomes" id="UP001358193">
    <property type="component" value="Segment"/>
</dbReference>
<accession>A0ABZ0Z315</accession>
<name>A0ABZ0Z315_9CAUD</name>